<dbReference type="AlphaFoldDB" id="A0A9W6GH03"/>
<evidence type="ECO:0000256" key="1">
    <source>
        <dbReference type="ARBA" id="ARBA00022553"/>
    </source>
</evidence>
<keyword evidence="5" id="KW-0378">Hydrolase</keyword>
<keyword evidence="8" id="KW-1185">Reference proteome</keyword>
<dbReference type="Pfam" id="PF01934">
    <property type="entry name" value="HepT-like"/>
    <property type="match status" value="1"/>
</dbReference>
<comment type="caution">
    <text evidence="7">The sequence shown here is derived from an EMBL/GenBank/DDBJ whole genome shotgun (WGS) entry which is preliminary data.</text>
</comment>
<dbReference type="GO" id="GO:0016787">
    <property type="term" value="F:hydrolase activity"/>
    <property type="evidence" value="ECO:0007669"/>
    <property type="project" value="UniProtKB-KW"/>
</dbReference>
<dbReference type="GO" id="GO:0110001">
    <property type="term" value="C:toxin-antitoxin complex"/>
    <property type="evidence" value="ECO:0007669"/>
    <property type="project" value="InterPro"/>
</dbReference>
<evidence type="ECO:0000313" key="8">
    <source>
        <dbReference type="Proteomes" id="UP001144297"/>
    </source>
</evidence>
<evidence type="ECO:0000256" key="6">
    <source>
        <dbReference type="ARBA" id="ARBA00024207"/>
    </source>
</evidence>
<reference evidence="7" key="1">
    <citation type="submission" date="2022-12" db="EMBL/GenBank/DDBJ databases">
        <title>Reference genome sequencing for broad-spectrum identification of bacterial and archaeal isolates by mass spectrometry.</title>
        <authorList>
            <person name="Sekiguchi Y."/>
            <person name="Tourlousse D.M."/>
        </authorList>
    </citation>
    <scope>NUCLEOTIDE SEQUENCE</scope>
    <source>
        <strain evidence="7">TSL-P1</strain>
    </source>
</reference>
<dbReference type="PANTHER" id="PTHR34139">
    <property type="entry name" value="UPF0331 PROTEIN MJ0127"/>
    <property type="match status" value="1"/>
</dbReference>
<accession>A0A9W6GH03</accession>
<evidence type="ECO:0000256" key="2">
    <source>
        <dbReference type="ARBA" id="ARBA00022649"/>
    </source>
</evidence>
<comment type="similarity">
    <text evidence="6">Belongs to the HepT RNase toxin family.</text>
</comment>
<dbReference type="PANTHER" id="PTHR34139:SF1">
    <property type="entry name" value="RNASE MJ1380-RELATED"/>
    <property type="match status" value="1"/>
</dbReference>
<protein>
    <submittedName>
        <fullName evidence="7">DUF86 domain-containing protein</fullName>
    </submittedName>
</protein>
<keyword evidence="4" id="KW-0547">Nucleotide-binding</keyword>
<gene>
    <name evidence="7" type="ORF">TISLANDTSLP1_14370</name>
</gene>
<evidence type="ECO:0000313" key="7">
    <source>
        <dbReference type="EMBL" id="GLI53744.1"/>
    </source>
</evidence>
<dbReference type="GO" id="GO:0000166">
    <property type="term" value="F:nucleotide binding"/>
    <property type="evidence" value="ECO:0007669"/>
    <property type="project" value="UniProtKB-KW"/>
</dbReference>
<proteinExistence type="inferred from homology"/>
<dbReference type="InterPro" id="IPR008201">
    <property type="entry name" value="HepT-like"/>
</dbReference>
<keyword evidence="3" id="KW-0540">Nuclease</keyword>
<sequence length="116" mass="13901">MRRDIRDYLHDIVDSMDKAINFTSEMNYEDFVRDTKTVYAVIRALEIIGEAVKKIPGNIRKKYPQIPWQKMAGMRDKLIHEYFGVIYERVWETIKRDIPQVKPLIEEILDVMKKNK</sequence>
<evidence type="ECO:0000256" key="4">
    <source>
        <dbReference type="ARBA" id="ARBA00022741"/>
    </source>
</evidence>
<dbReference type="InterPro" id="IPR037038">
    <property type="entry name" value="HepT-like_sf"/>
</dbReference>
<evidence type="ECO:0000256" key="5">
    <source>
        <dbReference type="ARBA" id="ARBA00022801"/>
    </source>
</evidence>
<dbReference type="InterPro" id="IPR051813">
    <property type="entry name" value="HepT_RNase_toxin"/>
</dbReference>
<evidence type="ECO:0000256" key="3">
    <source>
        <dbReference type="ARBA" id="ARBA00022722"/>
    </source>
</evidence>
<dbReference type="Proteomes" id="UP001144297">
    <property type="component" value="Unassembled WGS sequence"/>
</dbReference>
<dbReference type="Gene3D" id="1.20.120.580">
    <property type="entry name" value="bsu32300-like"/>
    <property type="match status" value="1"/>
</dbReference>
<keyword evidence="1" id="KW-0597">Phosphoprotein</keyword>
<keyword evidence="2" id="KW-1277">Toxin-antitoxin system</keyword>
<organism evidence="7 8">
    <name type="scientific">Thermodesulfovibrio yellowstonii</name>
    <dbReference type="NCBI Taxonomy" id="28262"/>
    <lineage>
        <taxon>Bacteria</taxon>
        <taxon>Pseudomonadati</taxon>
        <taxon>Nitrospirota</taxon>
        <taxon>Thermodesulfovibrionia</taxon>
        <taxon>Thermodesulfovibrionales</taxon>
        <taxon>Thermodesulfovibrionaceae</taxon>
        <taxon>Thermodesulfovibrio</taxon>
    </lineage>
</organism>
<dbReference type="GO" id="GO:0004540">
    <property type="term" value="F:RNA nuclease activity"/>
    <property type="evidence" value="ECO:0007669"/>
    <property type="project" value="InterPro"/>
</dbReference>
<name>A0A9W6GH03_9BACT</name>
<dbReference type="EMBL" id="BSDX01000001">
    <property type="protein sequence ID" value="GLI53744.1"/>
    <property type="molecule type" value="Genomic_DNA"/>
</dbReference>